<dbReference type="CDD" id="cd08568">
    <property type="entry name" value="GDPD_TmGDE_like"/>
    <property type="match status" value="1"/>
</dbReference>
<feature type="domain" description="GP-PDE" evidence="1">
    <location>
        <begin position="9"/>
        <end position="234"/>
    </location>
</feature>
<proteinExistence type="predicted"/>
<protein>
    <submittedName>
        <fullName evidence="2">Glycerophosphodiester phosphodiesterase</fullName>
    </submittedName>
</protein>
<dbReference type="PANTHER" id="PTHR46211">
    <property type="entry name" value="GLYCEROPHOSPHORYL DIESTER PHOSPHODIESTERASE"/>
    <property type="match status" value="1"/>
</dbReference>
<dbReference type="Gene3D" id="3.20.20.190">
    <property type="entry name" value="Phosphatidylinositol (PI) phosphodiesterase"/>
    <property type="match status" value="1"/>
</dbReference>
<organism evidence="2 3">
    <name type="scientific">Thermococcus siculi</name>
    <dbReference type="NCBI Taxonomy" id="72803"/>
    <lineage>
        <taxon>Archaea</taxon>
        <taxon>Methanobacteriati</taxon>
        <taxon>Methanobacteriota</taxon>
        <taxon>Thermococci</taxon>
        <taxon>Thermococcales</taxon>
        <taxon>Thermococcaceae</taxon>
        <taxon>Thermococcus</taxon>
    </lineage>
</organism>
<evidence type="ECO:0000313" key="3">
    <source>
        <dbReference type="Proteomes" id="UP000250125"/>
    </source>
</evidence>
<dbReference type="GO" id="GO:0008081">
    <property type="term" value="F:phosphoric diester hydrolase activity"/>
    <property type="evidence" value="ECO:0007669"/>
    <property type="project" value="InterPro"/>
</dbReference>
<dbReference type="InterPro" id="IPR030395">
    <property type="entry name" value="GP_PDE_dom"/>
</dbReference>
<gene>
    <name evidence="2" type="ORF">A3L11_05875</name>
</gene>
<dbReference type="GO" id="GO:0006629">
    <property type="term" value="P:lipid metabolic process"/>
    <property type="evidence" value="ECO:0007669"/>
    <property type="project" value="InterPro"/>
</dbReference>
<name>A0A2Z2MQ54_9EURY</name>
<keyword evidence="3" id="KW-1185">Reference proteome</keyword>
<accession>A0A2Z2MQ54</accession>
<dbReference type="EMBL" id="CP015103">
    <property type="protein sequence ID" value="ASJ08777.1"/>
    <property type="molecule type" value="Genomic_DNA"/>
</dbReference>
<dbReference type="Pfam" id="PF03009">
    <property type="entry name" value="GDPD"/>
    <property type="match status" value="1"/>
</dbReference>
<dbReference type="PROSITE" id="PS51704">
    <property type="entry name" value="GP_PDE"/>
    <property type="match status" value="1"/>
</dbReference>
<dbReference type="InterPro" id="IPR017946">
    <property type="entry name" value="PLC-like_Pdiesterase_TIM-brl"/>
</dbReference>
<dbReference type="OrthoDB" id="19020at2157"/>
<sequence>MTHMDSENVFILGHRGIKGPLENTLPAFRRALRYADGIEFDVRLTGDGKLIAHHDPGFRSSGSFHLLREMSLRQIRRLHPKGMAIPTVERVFREFRGAIFNADLKETDAMEPALRITERFNATENTVFSSENPATVKALLRECPNCRVGFSIVGYGSVRWIPRLKGLYSVHVPIDAVSYVGYRNLLVLLRTLRKRGLKIYLWNYEMNEREWMPRLRRFADALILDDPSWVGKGFYG</sequence>
<dbReference type="Proteomes" id="UP000250125">
    <property type="component" value="Chromosome"/>
</dbReference>
<evidence type="ECO:0000313" key="2">
    <source>
        <dbReference type="EMBL" id="ASJ08777.1"/>
    </source>
</evidence>
<dbReference type="KEGG" id="tsl:A3L11_05875"/>
<evidence type="ECO:0000259" key="1">
    <source>
        <dbReference type="PROSITE" id="PS51704"/>
    </source>
</evidence>
<dbReference type="AlphaFoldDB" id="A0A2Z2MQ54"/>
<dbReference type="PANTHER" id="PTHR46211:SF14">
    <property type="entry name" value="GLYCEROPHOSPHODIESTER PHOSPHODIESTERASE"/>
    <property type="match status" value="1"/>
</dbReference>
<reference evidence="2 3" key="1">
    <citation type="submission" date="2016-04" db="EMBL/GenBank/DDBJ databases">
        <title>Complete genome sequence of Thermococcus siculi type strain RG-20.</title>
        <authorList>
            <person name="Oger P.M."/>
        </authorList>
    </citation>
    <scope>NUCLEOTIDE SEQUENCE [LARGE SCALE GENOMIC DNA]</scope>
    <source>
        <strain evidence="2 3">RG-20</strain>
    </source>
</reference>
<dbReference type="SUPFAM" id="SSF51695">
    <property type="entry name" value="PLC-like phosphodiesterases"/>
    <property type="match status" value="1"/>
</dbReference>